<dbReference type="Proteomes" id="UP001057402">
    <property type="component" value="Chromosome 10"/>
</dbReference>
<name>A0ACB9M2Z2_9MYRT</name>
<comment type="caution">
    <text evidence="1">The sequence shown here is derived from an EMBL/GenBank/DDBJ whole genome shotgun (WGS) entry which is preliminary data.</text>
</comment>
<keyword evidence="2" id="KW-1185">Reference proteome</keyword>
<sequence>MLGMVVGIGRLSKGGRVVVGRDGNGCTGCGRVTGFGPEDKGGRVVGTGILGRVGMIDAGFSRVAIDAMFGIVGTAACNRLRAPRTTWWLEKRATIDRTRTEILENPFDRRMQDDIERQGNFLQFLRRGEDRVDTFYSMNL</sequence>
<accession>A0ACB9M2Z2</accession>
<organism evidence="1 2">
    <name type="scientific">Melastoma candidum</name>
    <dbReference type="NCBI Taxonomy" id="119954"/>
    <lineage>
        <taxon>Eukaryota</taxon>
        <taxon>Viridiplantae</taxon>
        <taxon>Streptophyta</taxon>
        <taxon>Embryophyta</taxon>
        <taxon>Tracheophyta</taxon>
        <taxon>Spermatophyta</taxon>
        <taxon>Magnoliopsida</taxon>
        <taxon>eudicotyledons</taxon>
        <taxon>Gunneridae</taxon>
        <taxon>Pentapetalae</taxon>
        <taxon>rosids</taxon>
        <taxon>malvids</taxon>
        <taxon>Myrtales</taxon>
        <taxon>Melastomataceae</taxon>
        <taxon>Melastomatoideae</taxon>
        <taxon>Melastomateae</taxon>
        <taxon>Melastoma</taxon>
    </lineage>
</organism>
<dbReference type="EMBL" id="CM042889">
    <property type="protein sequence ID" value="KAI4318462.1"/>
    <property type="molecule type" value="Genomic_DNA"/>
</dbReference>
<evidence type="ECO:0000313" key="2">
    <source>
        <dbReference type="Proteomes" id="UP001057402"/>
    </source>
</evidence>
<reference evidence="2" key="1">
    <citation type="journal article" date="2023" name="Front. Plant Sci.">
        <title>Chromosomal-level genome assembly of Melastoma candidum provides insights into trichome evolution.</title>
        <authorList>
            <person name="Zhong Y."/>
            <person name="Wu W."/>
            <person name="Sun C."/>
            <person name="Zou P."/>
            <person name="Liu Y."/>
            <person name="Dai S."/>
            <person name="Zhou R."/>
        </authorList>
    </citation>
    <scope>NUCLEOTIDE SEQUENCE [LARGE SCALE GENOMIC DNA]</scope>
</reference>
<gene>
    <name evidence="1" type="ORF">MLD38_032163</name>
</gene>
<proteinExistence type="predicted"/>
<evidence type="ECO:0000313" key="1">
    <source>
        <dbReference type="EMBL" id="KAI4318462.1"/>
    </source>
</evidence>
<protein>
    <submittedName>
        <fullName evidence="1">Uncharacterized protein</fullName>
    </submittedName>
</protein>